<evidence type="ECO:0000256" key="8">
    <source>
        <dbReference type="PROSITE-ProRule" id="PRU01360"/>
    </source>
</evidence>
<dbReference type="Pfam" id="PF07715">
    <property type="entry name" value="Plug"/>
    <property type="match status" value="1"/>
</dbReference>
<dbReference type="InterPro" id="IPR008969">
    <property type="entry name" value="CarboxyPept-like_regulatory"/>
</dbReference>
<reference evidence="13 14" key="1">
    <citation type="submission" date="2020-06" db="EMBL/GenBank/DDBJ databases">
        <authorList>
            <person name="Isaeva M.P."/>
            <person name="Chernysheva N.Y."/>
        </authorList>
    </citation>
    <scope>NUCLEOTIDE SEQUENCE [LARGE SCALE GENOMIC DNA]</scope>
    <source>
        <strain evidence="13 14">KMM 6746</strain>
    </source>
</reference>
<keyword evidence="10" id="KW-0732">Signal</keyword>
<name>A0ABS5W8F0_9FLAO</name>
<proteinExistence type="inferred from homology"/>
<protein>
    <submittedName>
        <fullName evidence="13">TonB-dependent receptor</fullName>
    </submittedName>
</protein>
<dbReference type="PROSITE" id="PS52016">
    <property type="entry name" value="TONB_DEPENDENT_REC_3"/>
    <property type="match status" value="1"/>
</dbReference>
<comment type="subcellular location">
    <subcellularLocation>
        <location evidence="1 8">Cell outer membrane</location>
        <topology evidence="1 8">Multi-pass membrane protein</topology>
    </subcellularLocation>
</comment>
<evidence type="ECO:0000256" key="4">
    <source>
        <dbReference type="ARBA" id="ARBA00022692"/>
    </source>
</evidence>
<dbReference type="InterPro" id="IPR023997">
    <property type="entry name" value="TonB-dep_OMP_SusC/RagA_CS"/>
</dbReference>
<dbReference type="InterPro" id="IPR039426">
    <property type="entry name" value="TonB-dep_rcpt-like"/>
</dbReference>
<dbReference type="Gene3D" id="2.60.40.1120">
    <property type="entry name" value="Carboxypeptidase-like, regulatory domain"/>
    <property type="match status" value="1"/>
</dbReference>
<dbReference type="RefSeq" id="WP_214609975.1">
    <property type="nucleotide sequence ID" value="NZ_JACATN010000001.1"/>
</dbReference>
<dbReference type="NCBIfam" id="TIGR04057">
    <property type="entry name" value="SusC_RagA_signa"/>
    <property type="match status" value="1"/>
</dbReference>
<keyword evidence="5 9" id="KW-0798">TonB box</keyword>
<gene>
    <name evidence="13" type="ORF">HW347_00290</name>
</gene>
<reference evidence="14" key="2">
    <citation type="submission" date="2023-07" db="EMBL/GenBank/DDBJ databases">
        <title>Zobellia barbeyronii sp. nov., a new marine flavobacterium, isolated from green and red algae.</title>
        <authorList>
            <person name="Nedashkovskaya O.I."/>
            <person name="Otstavnykh N."/>
            <person name="Zhukova N."/>
            <person name="Guzev K."/>
            <person name="Chausova V."/>
            <person name="Tekutyeva L."/>
            <person name="Mikhailov V."/>
            <person name="Isaeva M."/>
        </authorList>
    </citation>
    <scope>NUCLEOTIDE SEQUENCE [LARGE SCALE GENOMIC DNA]</scope>
    <source>
        <strain evidence="14">KMM 6746</strain>
    </source>
</reference>
<accession>A0ABS5W8F0</accession>
<evidence type="ECO:0000259" key="12">
    <source>
        <dbReference type="Pfam" id="PF07715"/>
    </source>
</evidence>
<evidence type="ECO:0000256" key="7">
    <source>
        <dbReference type="ARBA" id="ARBA00023237"/>
    </source>
</evidence>
<comment type="caution">
    <text evidence="13">The sequence shown here is derived from an EMBL/GenBank/DDBJ whole genome shotgun (WGS) entry which is preliminary data.</text>
</comment>
<dbReference type="EMBL" id="JACATN010000001">
    <property type="protein sequence ID" value="MBT2159677.1"/>
    <property type="molecule type" value="Genomic_DNA"/>
</dbReference>
<evidence type="ECO:0000313" key="14">
    <source>
        <dbReference type="Proteomes" id="UP000740413"/>
    </source>
</evidence>
<dbReference type="Pfam" id="PF00593">
    <property type="entry name" value="TonB_dep_Rec_b-barrel"/>
    <property type="match status" value="1"/>
</dbReference>
<keyword evidence="3 8" id="KW-1134">Transmembrane beta strand</keyword>
<evidence type="ECO:0000256" key="1">
    <source>
        <dbReference type="ARBA" id="ARBA00004571"/>
    </source>
</evidence>
<evidence type="ECO:0000256" key="2">
    <source>
        <dbReference type="ARBA" id="ARBA00022448"/>
    </source>
</evidence>
<dbReference type="InterPro" id="IPR012910">
    <property type="entry name" value="Plug_dom"/>
</dbReference>
<feature type="domain" description="TonB-dependent receptor-like beta-barrel" evidence="11">
    <location>
        <begin position="380"/>
        <end position="831"/>
    </location>
</feature>
<keyword evidence="2 8" id="KW-0813">Transport</keyword>
<dbReference type="SUPFAM" id="SSF49464">
    <property type="entry name" value="Carboxypeptidase regulatory domain-like"/>
    <property type="match status" value="1"/>
</dbReference>
<feature type="domain" description="TonB-dependent receptor plug" evidence="12">
    <location>
        <begin position="125"/>
        <end position="232"/>
    </location>
</feature>
<keyword evidence="13" id="KW-0675">Receptor</keyword>
<dbReference type="Pfam" id="PF13715">
    <property type="entry name" value="CarbopepD_reg_2"/>
    <property type="match status" value="1"/>
</dbReference>
<comment type="similarity">
    <text evidence="8 9">Belongs to the TonB-dependent receptor family.</text>
</comment>
<dbReference type="InterPro" id="IPR037066">
    <property type="entry name" value="Plug_dom_sf"/>
</dbReference>
<dbReference type="InterPro" id="IPR036942">
    <property type="entry name" value="Beta-barrel_TonB_sf"/>
</dbReference>
<dbReference type="Proteomes" id="UP000740413">
    <property type="component" value="Unassembled WGS sequence"/>
</dbReference>
<dbReference type="InterPro" id="IPR000531">
    <property type="entry name" value="Beta-barrel_TonB"/>
</dbReference>
<keyword evidence="14" id="KW-1185">Reference proteome</keyword>
<keyword evidence="6 8" id="KW-0472">Membrane</keyword>
<evidence type="ECO:0000313" key="13">
    <source>
        <dbReference type="EMBL" id="MBT2159677.1"/>
    </source>
</evidence>
<keyword evidence="4 8" id="KW-0812">Transmembrane</keyword>
<sequence length="1037" mass="113555">MKKTQKKTNPVRRKSFRLLILLCLSFSWMHAQEITVTGKITSSDDSMPLPGANVVVKGTSVGVTSDFDGLYSINVPQGGTTLIFSYIGYKNTEIAISGKTTINADLEIDASELDEVVVIGFGTVKKKELTGAVSQVKAEAIKEFVTPDLGSALQGQIAGVNITASSGEPGAQSNIQIRGITSLSGSNTPLFVVDGIPQQGDPRLSPNEIETIDVLKDAASAAVYGTRGAAGVILITTKRGKEGSMKVDFDHTYGIQRLGSGTPIMNTEDQLYFETQQNNYFPEAFSPGPARPEWLNNDNDFTDFVLVDHAESQTYGLNVSGGASGFTYNVVGGYFSADGVLTGSNFKRYNGRATTTYNTDNWKIDASVGYILEDNKRATDNLLTNAIRYRPYFPILDQDSDVFYIEEGNGGVTTPLNTVAQNIKRRDRERTDKINASLSVTRNIAEGLNFTSRIGTNVTNTIRNIFRPKFELIDIATGFSEVDPLKSGVSAEASRLSTFSWDGSLNYKKSFGNHNIDALVSSSFDERNFQSFLAGRNGVVSNAVQVLNGSSQDQTADSGFNYVRKNVGFLGRLQYNYKGKYLLSVLARRDASSKFGKDFRWGTFPSISAAWNVSDEGFWKNLLPTINNFKIRASQGTVGNDSFGDYVFASTVSQERDYIFDENDLNVTLGSAIVQYANPSVKWETSVSNNIGIDLGFFNNKFTLTADYYVTNKEDMLFPIRLPGSTGVVNGQPQNVTLNIGDMTNKGLEIGANYRANLGQSTLSMGATFTKNRNEITRMAEGNDLIFNPNAQLLGSPVTVFVVGREAAAFYLHQTNGTIKNEAQLEAYKELDINARLGDLMYTDQPTVDTNNDGIPDAGDGVINDNDRVYSGSGLPDFELGFNLNWAYKNFDLSMNWYASVGAEILNGTKADAMTRGRHQNLVNMWTPDNTSSNIPFYIDRAGRHPNYNGDTDLWIENGDYFRLKLVSLGYTLPADVSEKIGMNKLRLFVSAQNPLTLTGYDGYDPEVGGGNIAQRGLDLSKFPLTQLYSLGVNISF</sequence>
<dbReference type="InterPro" id="IPR023996">
    <property type="entry name" value="TonB-dep_OMP_SusC/RagA"/>
</dbReference>
<evidence type="ECO:0000256" key="3">
    <source>
        <dbReference type="ARBA" id="ARBA00022452"/>
    </source>
</evidence>
<keyword evidence="7 8" id="KW-0998">Cell outer membrane</keyword>
<evidence type="ECO:0000256" key="6">
    <source>
        <dbReference type="ARBA" id="ARBA00023136"/>
    </source>
</evidence>
<dbReference type="SUPFAM" id="SSF56935">
    <property type="entry name" value="Porins"/>
    <property type="match status" value="1"/>
</dbReference>
<evidence type="ECO:0000256" key="10">
    <source>
        <dbReference type="SAM" id="SignalP"/>
    </source>
</evidence>
<dbReference type="Gene3D" id="2.170.130.10">
    <property type="entry name" value="TonB-dependent receptor, plug domain"/>
    <property type="match status" value="1"/>
</dbReference>
<evidence type="ECO:0000256" key="5">
    <source>
        <dbReference type="ARBA" id="ARBA00023077"/>
    </source>
</evidence>
<evidence type="ECO:0000259" key="11">
    <source>
        <dbReference type="Pfam" id="PF00593"/>
    </source>
</evidence>
<feature type="signal peptide" evidence="10">
    <location>
        <begin position="1"/>
        <end position="31"/>
    </location>
</feature>
<dbReference type="Gene3D" id="2.40.170.20">
    <property type="entry name" value="TonB-dependent receptor, beta-barrel domain"/>
    <property type="match status" value="1"/>
</dbReference>
<feature type="chain" id="PRO_5045248452" evidence="10">
    <location>
        <begin position="32"/>
        <end position="1037"/>
    </location>
</feature>
<evidence type="ECO:0000256" key="9">
    <source>
        <dbReference type="RuleBase" id="RU003357"/>
    </source>
</evidence>
<organism evidence="13 14">
    <name type="scientific">Zobellia barbeyronii</name>
    <dbReference type="NCBI Taxonomy" id="2748009"/>
    <lineage>
        <taxon>Bacteria</taxon>
        <taxon>Pseudomonadati</taxon>
        <taxon>Bacteroidota</taxon>
        <taxon>Flavobacteriia</taxon>
        <taxon>Flavobacteriales</taxon>
        <taxon>Flavobacteriaceae</taxon>
        <taxon>Zobellia</taxon>
    </lineage>
</organism>
<dbReference type="NCBIfam" id="TIGR04056">
    <property type="entry name" value="OMP_RagA_SusC"/>
    <property type="match status" value="1"/>
</dbReference>